<dbReference type="AlphaFoldDB" id="E4TZD8"/>
<keyword evidence="7" id="KW-1185">Reference proteome</keyword>
<keyword evidence="5" id="KW-1133">Transmembrane helix</keyword>
<keyword evidence="3" id="KW-0732">Signal</keyword>
<keyword evidence="5" id="KW-0812">Transmembrane</keyword>
<evidence type="ECO:0000256" key="1">
    <source>
        <dbReference type="ARBA" id="ARBA00011028"/>
    </source>
</evidence>
<dbReference type="RefSeq" id="WP_013461362.1">
    <property type="nucleotide sequence ID" value="NC_014762.1"/>
</dbReference>
<dbReference type="InterPro" id="IPR006127">
    <property type="entry name" value="ZnuA-like"/>
</dbReference>
<evidence type="ECO:0000313" key="7">
    <source>
        <dbReference type="Proteomes" id="UP000008721"/>
    </source>
</evidence>
<evidence type="ECO:0000256" key="5">
    <source>
        <dbReference type="SAM" id="Phobius"/>
    </source>
</evidence>
<dbReference type="InterPro" id="IPR006129">
    <property type="entry name" value="AdhesinB"/>
</dbReference>
<dbReference type="InterPro" id="IPR006128">
    <property type="entry name" value="Lipoprotein_PsaA-like"/>
</dbReference>
<dbReference type="eggNOG" id="COG0803">
    <property type="taxonomic scope" value="Bacteria"/>
</dbReference>
<reference evidence="6 7" key="1">
    <citation type="journal article" date="2012" name="Stand. Genomic Sci.">
        <title>Complete genome sequence of the sulfur compounds oxidizing chemolithoautotroph Sulfuricurvum kujiense type strain (YK-1(T)).</title>
        <authorList>
            <person name="Han C."/>
            <person name="Kotsyurbenko O."/>
            <person name="Chertkov O."/>
            <person name="Held B."/>
            <person name="Lapidus A."/>
            <person name="Nolan M."/>
            <person name="Lucas S."/>
            <person name="Hammon N."/>
            <person name="Deshpande S."/>
            <person name="Cheng J.F."/>
            <person name="Tapia R."/>
            <person name="Goodwin L.A."/>
            <person name="Pitluck S."/>
            <person name="Liolios K."/>
            <person name="Pagani I."/>
            <person name="Ivanova N."/>
            <person name="Mavromatis K."/>
            <person name="Mikhailova N."/>
            <person name="Pati A."/>
            <person name="Chen A."/>
            <person name="Palaniappan K."/>
            <person name="Land M."/>
            <person name="Hauser L."/>
            <person name="Chang Y.J."/>
            <person name="Jeffries C.D."/>
            <person name="Brambilla E.M."/>
            <person name="Rohde M."/>
            <person name="Spring S."/>
            <person name="Sikorski J."/>
            <person name="Goker M."/>
            <person name="Woyke T."/>
            <person name="Bristow J."/>
            <person name="Eisen J.A."/>
            <person name="Markowitz V."/>
            <person name="Hugenholtz P."/>
            <person name="Kyrpides N.C."/>
            <person name="Klenk H.P."/>
            <person name="Detter J.C."/>
        </authorList>
    </citation>
    <scope>NUCLEOTIDE SEQUENCE [LARGE SCALE GENOMIC DNA]</scope>
    <source>
        <strain evidence="7">ATCC BAA-921 / DSM 16994 / JCM 11577 / YK-1</strain>
    </source>
</reference>
<dbReference type="PANTHER" id="PTHR42953:SF3">
    <property type="entry name" value="HIGH-AFFINITY ZINC UPTAKE SYSTEM PROTEIN ZNUA"/>
    <property type="match status" value="1"/>
</dbReference>
<dbReference type="PRINTS" id="PR00690">
    <property type="entry name" value="ADHESNFAMILY"/>
</dbReference>
<feature type="transmembrane region" description="Helical" evidence="5">
    <location>
        <begin position="6"/>
        <end position="24"/>
    </location>
</feature>
<evidence type="ECO:0000256" key="4">
    <source>
        <dbReference type="RuleBase" id="RU003512"/>
    </source>
</evidence>
<proteinExistence type="inferred from homology"/>
<accession>E4TZD8</accession>
<dbReference type="OrthoDB" id="9810636at2"/>
<keyword evidence="5" id="KW-0472">Membrane</keyword>
<dbReference type="PANTHER" id="PTHR42953">
    <property type="entry name" value="HIGH-AFFINITY ZINC UPTAKE SYSTEM PROTEIN ZNUA-RELATED"/>
    <property type="match status" value="1"/>
</dbReference>
<dbReference type="Gene3D" id="3.40.50.1980">
    <property type="entry name" value="Nitrogenase molybdenum iron protein domain"/>
    <property type="match status" value="2"/>
</dbReference>
<keyword evidence="2 4" id="KW-0813">Transport</keyword>
<dbReference type="Proteomes" id="UP000008721">
    <property type="component" value="Chromosome"/>
</dbReference>
<dbReference type="STRING" id="709032.Sulku_2506"/>
<sequence length="318" mass="35031">MDTKRLIIFGGIIAVIVIGVSFFSPKPQSKEVSSQTKPIISVSTFALYEIAKTVAGDSVEVHPIIPLGTDAHMFTPNPSQVADISKSSLFVYNGAGFESWAENLKNTLPKTTQVIDMSGHVVLLKGEADHHGEETDGEHHHEGAFDPHYWLDIDNMIKMTQIFDAEFSKLLPAEAEVFHGNAATYIGELQRLKAEYASGLTECKNRTLVSNHDAFGYLASANKLENVSVIGLSSDEQPSAKNIADIIATINKHGVKTIFFEEFINDNVSQTIAKETGAKAVALQPLENISQDELKSHQTYLTIMRENLKKLREAMECR</sequence>
<dbReference type="GO" id="GO:0030001">
    <property type="term" value="P:metal ion transport"/>
    <property type="evidence" value="ECO:0007669"/>
    <property type="project" value="InterPro"/>
</dbReference>
<dbReference type="GO" id="GO:0046872">
    <property type="term" value="F:metal ion binding"/>
    <property type="evidence" value="ECO:0007669"/>
    <property type="project" value="InterPro"/>
</dbReference>
<comment type="similarity">
    <text evidence="1 4">Belongs to the bacterial solute-binding protein 9 family.</text>
</comment>
<evidence type="ECO:0000256" key="3">
    <source>
        <dbReference type="ARBA" id="ARBA00022729"/>
    </source>
</evidence>
<dbReference type="HOGENOM" id="CLU_016838_1_0_7"/>
<name>E4TZD8_SULKY</name>
<gene>
    <name evidence="6" type="ordered locus">Sulku_2506</name>
</gene>
<protein>
    <submittedName>
        <fullName evidence="6">Periplasmic solute binding protein</fullName>
    </submittedName>
</protein>
<dbReference type="KEGG" id="sku:Sulku_2506"/>
<organism evidence="6 7">
    <name type="scientific">Sulfuricurvum kujiense (strain ATCC BAA-921 / DSM 16994 / JCM 11577 / YK-1)</name>
    <dbReference type="NCBI Taxonomy" id="709032"/>
    <lineage>
        <taxon>Bacteria</taxon>
        <taxon>Pseudomonadati</taxon>
        <taxon>Campylobacterota</taxon>
        <taxon>Epsilonproteobacteria</taxon>
        <taxon>Campylobacterales</taxon>
        <taxon>Sulfurimonadaceae</taxon>
        <taxon>Sulfuricurvum</taxon>
    </lineage>
</organism>
<dbReference type="EMBL" id="CP002355">
    <property type="protein sequence ID" value="ADR35165.1"/>
    <property type="molecule type" value="Genomic_DNA"/>
</dbReference>
<evidence type="ECO:0000313" key="6">
    <source>
        <dbReference type="EMBL" id="ADR35165.1"/>
    </source>
</evidence>
<dbReference type="PRINTS" id="PR00691">
    <property type="entry name" value="ADHESINB"/>
</dbReference>
<dbReference type="InterPro" id="IPR050492">
    <property type="entry name" value="Bact_metal-bind_prot9"/>
</dbReference>
<dbReference type="Pfam" id="PF01297">
    <property type="entry name" value="ZnuA"/>
    <property type="match status" value="1"/>
</dbReference>
<dbReference type="SUPFAM" id="SSF53807">
    <property type="entry name" value="Helical backbone' metal receptor"/>
    <property type="match status" value="1"/>
</dbReference>
<dbReference type="GO" id="GO:0007155">
    <property type="term" value="P:cell adhesion"/>
    <property type="evidence" value="ECO:0007669"/>
    <property type="project" value="InterPro"/>
</dbReference>
<evidence type="ECO:0000256" key="2">
    <source>
        <dbReference type="ARBA" id="ARBA00022448"/>
    </source>
</evidence>